<keyword evidence="1" id="KW-0812">Transmembrane</keyword>
<reference evidence="2" key="1">
    <citation type="journal article" date="2015" name="Nature">
        <title>Complex archaea that bridge the gap between prokaryotes and eukaryotes.</title>
        <authorList>
            <person name="Spang A."/>
            <person name="Saw J.H."/>
            <person name="Jorgensen S.L."/>
            <person name="Zaremba-Niedzwiedzka K."/>
            <person name="Martijn J."/>
            <person name="Lind A.E."/>
            <person name="van Eijk R."/>
            <person name="Schleper C."/>
            <person name="Guy L."/>
            <person name="Ettema T.J."/>
        </authorList>
    </citation>
    <scope>NUCLEOTIDE SEQUENCE</scope>
</reference>
<comment type="caution">
    <text evidence="2">The sequence shown here is derived from an EMBL/GenBank/DDBJ whole genome shotgun (WGS) entry which is preliminary data.</text>
</comment>
<evidence type="ECO:0000256" key="1">
    <source>
        <dbReference type="SAM" id="Phobius"/>
    </source>
</evidence>
<feature type="transmembrane region" description="Helical" evidence="1">
    <location>
        <begin position="9"/>
        <end position="28"/>
    </location>
</feature>
<protein>
    <submittedName>
        <fullName evidence="2">Uncharacterized protein</fullName>
    </submittedName>
</protein>
<dbReference type="AlphaFoldDB" id="A0A0F9IJ09"/>
<gene>
    <name evidence="2" type="ORF">LCGC14_1652110</name>
</gene>
<name>A0A0F9IJ09_9ZZZZ</name>
<accession>A0A0F9IJ09</accession>
<sequence length="164" mass="18789">MKKKKIQNIAIAAIAAVIIGSIIGYNYYIDQINVKGFNFGNELQQIQDVVTKLQNDFSSKTVQWKEGDLTKEELLEYSNNYISEMEKIIPRYGKLIPPEPYVTSVELFKLSTESQIESDREFIKWIETGDDSHMIRSESLIQEALQYELAALADYKDAQRGLGQ</sequence>
<evidence type="ECO:0000313" key="2">
    <source>
        <dbReference type="EMBL" id="KKM19784.1"/>
    </source>
</evidence>
<dbReference type="EMBL" id="LAZR01013910">
    <property type="protein sequence ID" value="KKM19784.1"/>
    <property type="molecule type" value="Genomic_DNA"/>
</dbReference>
<organism evidence="2">
    <name type="scientific">marine sediment metagenome</name>
    <dbReference type="NCBI Taxonomy" id="412755"/>
    <lineage>
        <taxon>unclassified sequences</taxon>
        <taxon>metagenomes</taxon>
        <taxon>ecological metagenomes</taxon>
    </lineage>
</organism>
<proteinExistence type="predicted"/>
<keyword evidence="1" id="KW-0472">Membrane</keyword>
<keyword evidence="1" id="KW-1133">Transmembrane helix</keyword>